<dbReference type="InterPro" id="IPR036388">
    <property type="entry name" value="WH-like_DNA-bd_sf"/>
</dbReference>
<organism evidence="2 3">
    <name type="scientific">Sphingomonas kyeonggiensis</name>
    <dbReference type="NCBI Taxonomy" id="1268553"/>
    <lineage>
        <taxon>Bacteria</taxon>
        <taxon>Pseudomonadati</taxon>
        <taxon>Pseudomonadota</taxon>
        <taxon>Alphaproteobacteria</taxon>
        <taxon>Sphingomonadales</taxon>
        <taxon>Sphingomonadaceae</taxon>
        <taxon>Sphingomonas</taxon>
    </lineage>
</organism>
<dbReference type="GO" id="GO:0003677">
    <property type="term" value="F:DNA binding"/>
    <property type="evidence" value="ECO:0007669"/>
    <property type="project" value="UniProtKB-KW"/>
</dbReference>
<dbReference type="Gene3D" id="1.10.10.10">
    <property type="entry name" value="Winged helix-like DNA-binding domain superfamily/Winged helix DNA-binding domain"/>
    <property type="match status" value="1"/>
</dbReference>
<dbReference type="PROSITE" id="PS50995">
    <property type="entry name" value="HTH_MARR_2"/>
    <property type="match status" value="1"/>
</dbReference>
<dbReference type="AlphaFoldDB" id="A0A7W6JP40"/>
<dbReference type="Pfam" id="PF12802">
    <property type="entry name" value="MarR_2"/>
    <property type="match status" value="1"/>
</dbReference>
<dbReference type="InterPro" id="IPR039422">
    <property type="entry name" value="MarR/SlyA-like"/>
</dbReference>
<accession>A0A7W6JP40</accession>
<dbReference type="PANTHER" id="PTHR33164:SF105">
    <property type="entry name" value="TRANSCRIPTIONAL REPRESSOR PROTEIN-RELATED"/>
    <property type="match status" value="1"/>
</dbReference>
<dbReference type="RefSeq" id="WP_246425874.1">
    <property type="nucleotide sequence ID" value="NZ_JACIEH010000001.1"/>
</dbReference>
<feature type="domain" description="HTH marR-type" evidence="1">
    <location>
        <begin position="8"/>
        <end position="142"/>
    </location>
</feature>
<dbReference type="Proteomes" id="UP000557392">
    <property type="component" value="Unassembled WGS sequence"/>
</dbReference>
<evidence type="ECO:0000313" key="3">
    <source>
        <dbReference type="Proteomes" id="UP000557392"/>
    </source>
</evidence>
<dbReference type="SMART" id="SM00347">
    <property type="entry name" value="HTH_MARR"/>
    <property type="match status" value="1"/>
</dbReference>
<evidence type="ECO:0000259" key="1">
    <source>
        <dbReference type="PROSITE" id="PS50995"/>
    </source>
</evidence>
<keyword evidence="3" id="KW-1185">Reference proteome</keyword>
<reference evidence="2 3" key="1">
    <citation type="submission" date="2020-08" db="EMBL/GenBank/DDBJ databases">
        <title>Genomic Encyclopedia of Type Strains, Phase IV (KMG-IV): sequencing the most valuable type-strain genomes for metagenomic binning, comparative biology and taxonomic classification.</title>
        <authorList>
            <person name="Goeker M."/>
        </authorList>
    </citation>
    <scope>NUCLEOTIDE SEQUENCE [LARGE SCALE GENOMIC DNA]</scope>
    <source>
        <strain evidence="2 3">DSM 101806</strain>
    </source>
</reference>
<gene>
    <name evidence="2" type="ORF">GGR46_000490</name>
</gene>
<name>A0A7W6JP40_9SPHN</name>
<dbReference type="EMBL" id="JACIEH010000001">
    <property type="protein sequence ID" value="MBB4096957.1"/>
    <property type="molecule type" value="Genomic_DNA"/>
</dbReference>
<dbReference type="InterPro" id="IPR000835">
    <property type="entry name" value="HTH_MarR-typ"/>
</dbReference>
<protein>
    <submittedName>
        <fullName evidence="2">DNA-binding MarR family transcriptional regulator</fullName>
    </submittedName>
</protein>
<sequence length="147" mass="15881">MHQESLPAVCACTMLRKAARTVGRVYDEALASHGMTTAQFAILRHVAREEPLALSRLAEQLQMDRSSLYRALAPIEKRGWVVVKPGAGRSKCATLSETGRAALHAAEPDWAALQQRVEDEAGSALWSVMKAGLKSLTQSVERAGAQA</sequence>
<comment type="caution">
    <text evidence="2">The sequence shown here is derived from an EMBL/GenBank/DDBJ whole genome shotgun (WGS) entry which is preliminary data.</text>
</comment>
<dbReference type="PANTHER" id="PTHR33164">
    <property type="entry name" value="TRANSCRIPTIONAL REGULATOR, MARR FAMILY"/>
    <property type="match status" value="1"/>
</dbReference>
<dbReference type="GO" id="GO:0006950">
    <property type="term" value="P:response to stress"/>
    <property type="evidence" value="ECO:0007669"/>
    <property type="project" value="TreeGrafter"/>
</dbReference>
<dbReference type="GO" id="GO:0003700">
    <property type="term" value="F:DNA-binding transcription factor activity"/>
    <property type="evidence" value="ECO:0007669"/>
    <property type="project" value="InterPro"/>
</dbReference>
<evidence type="ECO:0000313" key="2">
    <source>
        <dbReference type="EMBL" id="MBB4096957.1"/>
    </source>
</evidence>
<dbReference type="SUPFAM" id="SSF46785">
    <property type="entry name" value="Winged helix' DNA-binding domain"/>
    <property type="match status" value="1"/>
</dbReference>
<dbReference type="InterPro" id="IPR036390">
    <property type="entry name" value="WH_DNA-bd_sf"/>
</dbReference>
<keyword evidence="2" id="KW-0238">DNA-binding</keyword>
<proteinExistence type="predicted"/>